<protein>
    <submittedName>
        <fullName evidence="1">Uncharacterized protein</fullName>
    </submittedName>
</protein>
<proteinExistence type="predicted"/>
<accession>A0A6H5GPE8</accession>
<evidence type="ECO:0000313" key="2">
    <source>
        <dbReference type="Proteomes" id="UP000479000"/>
    </source>
</evidence>
<dbReference type="EMBL" id="CADCXU010016916">
    <property type="protein sequence ID" value="CAB0005927.1"/>
    <property type="molecule type" value="Genomic_DNA"/>
</dbReference>
<feature type="non-terminal residue" evidence="1">
    <location>
        <position position="1"/>
    </location>
</feature>
<feature type="non-terminal residue" evidence="1">
    <location>
        <position position="60"/>
    </location>
</feature>
<gene>
    <name evidence="1" type="ORF">NTEN_LOCUS11404</name>
</gene>
<dbReference type="Proteomes" id="UP000479000">
    <property type="component" value="Unassembled WGS sequence"/>
</dbReference>
<evidence type="ECO:0000313" key="1">
    <source>
        <dbReference type="EMBL" id="CAB0005927.1"/>
    </source>
</evidence>
<sequence>TSDWSANWGLAGAGKLCIRSYRRTRGRSKRRRRNTLNTLYHEYDTHIKHPRITSWSRRRK</sequence>
<dbReference type="AlphaFoldDB" id="A0A6H5GPE8"/>
<name>A0A6H5GPE8_9HEMI</name>
<organism evidence="1 2">
    <name type="scientific">Nesidiocoris tenuis</name>
    <dbReference type="NCBI Taxonomy" id="355587"/>
    <lineage>
        <taxon>Eukaryota</taxon>
        <taxon>Metazoa</taxon>
        <taxon>Ecdysozoa</taxon>
        <taxon>Arthropoda</taxon>
        <taxon>Hexapoda</taxon>
        <taxon>Insecta</taxon>
        <taxon>Pterygota</taxon>
        <taxon>Neoptera</taxon>
        <taxon>Paraneoptera</taxon>
        <taxon>Hemiptera</taxon>
        <taxon>Heteroptera</taxon>
        <taxon>Panheteroptera</taxon>
        <taxon>Cimicomorpha</taxon>
        <taxon>Miridae</taxon>
        <taxon>Dicyphina</taxon>
        <taxon>Nesidiocoris</taxon>
    </lineage>
</organism>
<reference evidence="1 2" key="1">
    <citation type="submission" date="2020-02" db="EMBL/GenBank/DDBJ databases">
        <authorList>
            <person name="Ferguson B K."/>
        </authorList>
    </citation>
    <scope>NUCLEOTIDE SEQUENCE [LARGE SCALE GENOMIC DNA]</scope>
</reference>
<keyword evidence="2" id="KW-1185">Reference proteome</keyword>